<gene>
    <name evidence="1" type="ORF">EMQ25_08510</name>
</gene>
<dbReference type="EMBL" id="RZNJ01000002">
    <property type="protein sequence ID" value="RUT33153.1"/>
    <property type="molecule type" value="Genomic_DNA"/>
</dbReference>
<dbReference type="AlphaFoldDB" id="A0A433XGD9"/>
<accession>A0A433XGD9</accession>
<comment type="caution">
    <text evidence="1">The sequence shown here is derived from an EMBL/GenBank/DDBJ whole genome shotgun (WGS) entry which is preliminary data.</text>
</comment>
<dbReference type="Proteomes" id="UP000281547">
    <property type="component" value="Unassembled WGS sequence"/>
</dbReference>
<dbReference type="Gene3D" id="1.20.120.160">
    <property type="entry name" value="HPT domain"/>
    <property type="match status" value="1"/>
</dbReference>
<dbReference type="SUPFAM" id="SSF47226">
    <property type="entry name" value="Histidine-containing phosphotransfer domain, HPT domain"/>
    <property type="match status" value="1"/>
</dbReference>
<dbReference type="OrthoDB" id="8454588at2"/>
<dbReference type="InterPro" id="IPR036641">
    <property type="entry name" value="HPT_dom_sf"/>
</dbReference>
<name>A0A433XGD9_9HYPH</name>
<evidence type="ECO:0000313" key="1">
    <source>
        <dbReference type="EMBL" id="RUT33153.1"/>
    </source>
</evidence>
<keyword evidence="2" id="KW-1185">Reference proteome</keyword>
<protein>
    <submittedName>
        <fullName evidence="1">Hpt domain-containing protein</fullName>
    </submittedName>
</protein>
<evidence type="ECO:0000313" key="2">
    <source>
        <dbReference type="Proteomes" id="UP000281547"/>
    </source>
</evidence>
<proteinExistence type="predicted"/>
<sequence length="134" mass="14513">MARGNVVVDLGQGLSESAHTRPIDLDHLDRQTLGDGGLQAEVLRMFDDLVARTFLRLEQSAELAEVLSHLKVLRAGAEGVGAFPLARLAAQTEEELTTGVNINPERVDDLQMAVEELRAFIAVLLGKIEAELGE</sequence>
<dbReference type="RefSeq" id="WP_127188108.1">
    <property type="nucleotide sequence ID" value="NZ_RZNJ01000002.1"/>
</dbReference>
<reference evidence="1 2" key="1">
    <citation type="journal article" date="2016" name="Int. J. Syst. Evol. Microbiol.">
        <title>Arsenicitalea aurantiaca gen. nov., sp. nov., a new member of the family Hyphomicrobiaceae, isolated from high-arsenic sediment.</title>
        <authorList>
            <person name="Mu Y."/>
            <person name="Zhou L."/>
            <person name="Zeng X.C."/>
            <person name="Liu L."/>
            <person name="Pan Y."/>
            <person name="Chen X."/>
            <person name="Wang J."/>
            <person name="Li S."/>
            <person name="Li W.J."/>
            <person name="Wang Y."/>
        </authorList>
    </citation>
    <scope>NUCLEOTIDE SEQUENCE [LARGE SCALE GENOMIC DNA]</scope>
    <source>
        <strain evidence="1 2">42-50</strain>
    </source>
</reference>
<dbReference type="GO" id="GO:0000160">
    <property type="term" value="P:phosphorelay signal transduction system"/>
    <property type="evidence" value="ECO:0007669"/>
    <property type="project" value="InterPro"/>
</dbReference>
<organism evidence="1 2">
    <name type="scientific">Arsenicitalea aurantiaca</name>
    <dbReference type="NCBI Taxonomy" id="1783274"/>
    <lineage>
        <taxon>Bacteria</taxon>
        <taxon>Pseudomonadati</taxon>
        <taxon>Pseudomonadota</taxon>
        <taxon>Alphaproteobacteria</taxon>
        <taxon>Hyphomicrobiales</taxon>
        <taxon>Devosiaceae</taxon>
        <taxon>Arsenicitalea</taxon>
    </lineage>
</organism>